<dbReference type="CDD" id="cd00041">
    <property type="entry name" value="CUB"/>
    <property type="match status" value="2"/>
</dbReference>
<dbReference type="SUPFAM" id="SSF49854">
    <property type="entry name" value="Spermadhesin, CUB domain"/>
    <property type="match status" value="2"/>
</dbReference>
<dbReference type="Pfam" id="PF00431">
    <property type="entry name" value="CUB"/>
    <property type="match status" value="2"/>
</dbReference>
<comment type="caution">
    <text evidence="7">Lacks conserved residue(s) required for the propagation of feature annotation.</text>
</comment>
<dbReference type="InterPro" id="IPR024079">
    <property type="entry name" value="MetalloPept_cat_dom_sf"/>
</dbReference>
<keyword evidence="5 8" id="KW-0482">Metalloprotease</keyword>
<organism evidence="12 13">
    <name type="scientific">Eleutherodactylus coqui</name>
    <name type="common">Puerto Rican coqui</name>
    <dbReference type="NCBI Taxonomy" id="57060"/>
    <lineage>
        <taxon>Eukaryota</taxon>
        <taxon>Metazoa</taxon>
        <taxon>Chordata</taxon>
        <taxon>Craniata</taxon>
        <taxon>Vertebrata</taxon>
        <taxon>Euteleostomi</taxon>
        <taxon>Amphibia</taxon>
        <taxon>Batrachia</taxon>
        <taxon>Anura</taxon>
        <taxon>Neobatrachia</taxon>
        <taxon>Hyloidea</taxon>
        <taxon>Eleutherodactylidae</taxon>
        <taxon>Eleutherodactylinae</taxon>
        <taxon>Eleutherodactylus</taxon>
        <taxon>Eleutherodactylus</taxon>
    </lineage>
</organism>
<dbReference type="PIRSF" id="PIRSF038057">
    <property type="entry name" value="Hatching_enzyme_Uvs2"/>
    <property type="match status" value="1"/>
</dbReference>
<dbReference type="InterPro" id="IPR017370">
    <property type="entry name" value="Hatching_enzyme_Uvs2-like"/>
</dbReference>
<feature type="domain" description="CUB" evidence="10">
    <location>
        <begin position="275"/>
        <end position="381"/>
    </location>
</feature>
<keyword evidence="1 8" id="KW-0645">Protease</keyword>
<reference evidence="12" key="1">
    <citation type="thesis" date="2020" institute="ProQuest LLC" country="789 East Eisenhower Parkway, Ann Arbor, MI, USA">
        <title>Comparative Genomics and Chromosome Evolution.</title>
        <authorList>
            <person name="Mudd A.B."/>
        </authorList>
    </citation>
    <scope>NUCLEOTIDE SEQUENCE</scope>
    <source>
        <strain evidence="12">HN-11 Male</strain>
        <tissue evidence="12">Kidney and liver</tissue>
    </source>
</reference>
<dbReference type="Gene3D" id="2.60.120.290">
    <property type="entry name" value="Spermadhesin, CUB domain"/>
    <property type="match status" value="2"/>
</dbReference>
<evidence type="ECO:0000256" key="5">
    <source>
        <dbReference type="ARBA" id="ARBA00023049"/>
    </source>
</evidence>
<dbReference type="EC" id="3.4.24.-" evidence="9"/>
<keyword evidence="4 8" id="KW-0862">Zinc</keyword>
<dbReference type="InterPro" id="IPR000859">
    <property type="entry name" value="CUB_dom"/>
</dbReference>
<sequence>MAEYESLTCIRFVNWTDQKDYINIVSGRGCSGYVGRVGGGQSVSISTAGCMNFGIIQHELNHALGFYHEHMRSDRDDYINIMYQYISPGDTANFNKLDTNNLGLEYDYGSVMHYDKWAFSNTSGQPTIVPKPDPNVEIGQRYGLSVLDVSKINKLYQCDVCSNLLYDNNGTLTSANYPSAYSNNANCVWLIRTQSNQVTLNFVAFDVQSTPNCMSDYIRIYDGPTKNYPLILDRTCGSGLAPPIIASTSQLLVEFSSDSSVTGAGFKALYSTVICGGTYFTPQRNVSSPNYPNNYGPNMNCIYTITGPVGKRVSLTFIEFHVEWYYGCMNDGLSITDGVNQQGPFCGEVAPQFISAGNSIQLTFTSDGSIELKGFLAEYTF</sequence>
<evidence type="ECO:0000313" key="12">
    <source>
        <dbReference type="EMBL" id="KAG9466382.1"/>
    </source>
</evidence>
<keyword evidence="13" id="KW-1185">Reference proteome</keyword>
<feature type="domain" description="Peptidase M12A" evidence="11">
    <location>
        <begin position="1"/>
        <end position="162"/>
    </location>
</feature>
<dbReference type="FunFam" id="2.60.120.290:FF:000013">
    <property type="entry name" value="Membrane frizzled-related protein"/>
    <property type="match status" value="2"/>
</dbReference>
<feature type="domain" description="CUB" evidence="10">
    <location>
        <begin position="161"/>
        <end position="273"/>
    </location>
</feature>
<keyword evidence="3 8" id="KW-0378">Hydrolase</keyword>
<evidence type="ECO:0000256" key="9">
    <source>
        <dbReference type="RuleBase" id="RU361183"/>
    </source>
</evidence>
<feature type="binding site" evidence="8">
    <location>
        <position position="68"/>
    </location>
    <ligand>
        <name>Zn(2+)</name>
        <dbReference type="ChEBI" id="CHEBI:29105"/>
        <note>catalytic</note>
    </ligand>
</feature>
<comment type="cofactor">
    <cofactor evidence="8 9">
        <name>Zn(2+)</name>
        <dbReference type="ChEBI" id="CHEBI:29105"/>
    </cofactor>
    <text evidence="8 9">Binds 1 zinc ion per subunit.</text>
</comment>
<accession>A0A8J6B997</accession>
<dbReference type="PROSITE" id="PS51864">
    <property type="entry name" value="ASTACIN"/>
    <property type="match status" value="1"/>
</dbReference>
<protein>
    <recommendedName>
        <fullName evidence="9">Metalloendopeptidase</fullName>
        <ecNumber evidence="9">3.4.24.-</ecNumber>
    </recommendedName>
</protein>
<dbReference type="GO" id="GO:0006508">
    <property type="term" value="P:proteolysis"/>
    <property type="evidence" value="ECO:0007669"/>
    <property type="project" value="UniProtKB-KW"/>
</dbReference>
<dbReference type="Gene3D" id="3.40.390.10">
    <property type="entry name" value="Collagenase (Catalytic Domain)"/>
    <property type="match status" value="1"/>
</dbReference>
<feature type="active site" evidence="8">
    <location>
        <position position="59"/>
    </location>
</feature>
<dbReference type="EMBL" id="WNTK01002095">
    <property type="protein sequence ID" value="KAG9466382.1"/>
    <property type="molecule type" value="Genomic_DNA"/>
</dbReference>
<keyword evidence="2 8" id="KW-0479">Metal-binding</keyword>
<dbReference type="InterPro" id="IPR001506">
    <property type="entry name" value="Peptidase_M12A"/>
</dbReference>
<dbReference type="SMART" id="SM00042">
    <property type="entry name" value="CUB"/>
    <property type="match status" value="2"/>
</dbReference>
<evidence type="ECO:0000259" key="10">
    <source>
        <dbReference type="PROSITE" id="PS01180"/>
    </source>
</evidence>
<dbReference type="GO" id="GO:0004222">
    <property type="term" value="F:metalloendopeptidase activity"/>
    <property type="evidence" value="ECO:0007669"/>
    <property type="project" value="UniProtKB-UniRule"/>
</dbReference>
<evidence type="ECO:0000256" key="4">
    <source>
        <dbReference type="ARBA" id="ARBA00022833"/>
    </source>
</evidence>
<dbReference type="AlphaFoldDB" id="A0A8J6B997"/>
<gene>
    <name evidence="12" type="ORF">GDO78_016714</name>
</gene>
<evidence type="ECO:0000313" key="13">
    <source>
        <dbReference type="Proteomes" id="UP000770717"/>
    </source>
</evidence>
<dbReference type="PROSITE" id="PS01180">
    <property type="entry name" value="CUB"/>
    <property type="match status" value="2"/>
</dbReference>
<dbReference type="OrthoDB" id="291007at2759"/>
<feature type="non-terminal residue" evidence="12">
    <location>
        <position position="381"/>
    </location>
</feature>
<evidence type="ECO:0000256" key="6">
    <source>
        <dbReference type="ARBA" id="ARBA00023157"/>
    </source>
</evidence>
<evidence type="ECO:0000259" key="11">
    <source>
        <dbReference type="PROSITE" id="PS51864"/>
    </source>
</evidence>
<name>A0A8J6B997_ELECQ</name>
<evidence type="ECO:0000256" key="8">
    <source>
        <dbReference type="PROSITE-ProRule" id="PRU01211"/>
    </source>
</evidence>
<proteinExistence type="predicted"/>
<feature type="binding site" evidence="8">
    <location>
        <position position="62"/>
    </location>
    <ligand>
        <name>Zn(2+)</name>
        <dbReference type="ChEBI" id="CHEBI:29105"/>
        <note>catalytic</note>
    </ligand>
</feature>
<feature type="binding site" evidence="8">
    <location>
        <position position="58"/>
    </location>
    <ligand>
        <name>Zn(2+)</name>
        <dbReference type="ChEBI" id="CHEBI:29105"/>
        <note>catalytic</note>
    </ligand>
</feature>
<dbReference type="SMART" id="SM00235">
    <property type="entry name" value="ZnMc"/>
    <property type="match status" value="1"/>
</dbReference>
<keyword evidence="6" id="KW-1015">Disulfide bond</keyword>
<comment type="caution">
    <text evidence="12">The sequence shown here is derived from an EMBL/GenBank/DDBJ whole genome shotgun (WGS) entry which is preliminary data.</text>
</comment>
<evidence type="ECO:0000256" key="2">
    <source>
        <dbReference type="ARBA" id="ARBA00022723"/>
    </source>
</evidence>
<evidence type="ECO:0000256" key="7">
    <source>
        <dbReference type="PROSITE-ProRule" id="PRU00059"/>
    </source>
</evidence>
<dbReference type="GO" id="GO:0008270">
    <property type="term" value="F:zinc ion binding"/>
    <property type="evidence" value="ECO:0007669"/>
    <property type="project" value="UniProtKB-UniRule"/>
</dbReference>
<dbReference type="Pfam" id="PF01400">
    <property type="entry name" value="Astacin"/>
    <property type="match status" value="1"/>
</dbReference>
<evidence type="ECO:0000256" key="1">
    <source>
        <dbReference type="ARBA" id="ARBA00022670"/>
    </source>
</evidence>
<dbReference type="Proteomes" id="UP000770717">
    <property type="component" value="Unassembled WGS sequence"/>
</dbReference>
<dbReference type="InterPro" id="IPR006026">
    <property type="entry name" value="Peptidase_Metallo"/>
</dbReference>
<dbReference type="PANTHER" id="PTHR10127">
    <property type="entry name" value="DISCOIDIN, CUB, EGF, LAMININ , AND ZINC METALLOPROTEASE DOMAIN CONTAINING"/>
    <property type="match status" value="1"/>
</dbReference>
<dbReference type="PRINTS" id="PR00480">
    <property type="entry name" value="ASTACIN"/>
</dbReference>
<evidence type="ECO:0000256" key="3">
    <source>
        <dbReference type="ARBA" id="ARBA00022801"/>
    </source>
</evidence>
<dbReference type="InterPro" id="IPR035914">
    <property type="entry name" value="Sperma_CUB_dom_sf"/>
</dbReference>
<dbReference type="SUPFAM" id="SSF55486">
    <property type="entry name" value="Metalloproteases ('zincins'), catalytic domain"/>
    <property type="match status" value="1"/>
</dbReference>
<dbReference type="PANTHER" id="PTHR10127:SF899">
    <property type="entry name" value="ASTACIN-LIKE METALLOENDOPEPTIDASE-RELATED"/>
    <property type="match status" value="1"/>
</dbReference>